<gene>
    <name evidence="2" type="ORF">CERSUDRAFT_100197</name>
</gene>
<feature type="region of interest" description="Disordered" evidence="1">
    <location>
        <begin position="60"/>
        <end position="113"/>
    </location>
</feature>
<name>M2P8L1_CERS8</name>
<reference evidence="2 3" key="1">
    <citation type="journal article" date="2012" name="Proc. Natl. Acad. Sci. U.S.A.">
        <title>Comparative genomics of Ceriporiopsis subvermispora and Phanerochaete chrysosporium provide insight into selective ligninolysis.</title>
        <authorList>
            <person name="Fernandez-Fueyo E."/>
            <person name="Ruiz-Duenas F.J."/>
            <person name="Ferreira P."/>
            <person name="Floudas D."/>
            <person name="Hibbett D.S."/>
            <person name="Canessa P."/>
            <person name="Larrondo L.F."/>
            <person name="James T.Y."/>
            <person name="Seelenfreund D."/>
            <person name="Lobos S."/>
            <person name="Polanco R."/>
            <person name="Tello M."/>
            <person name="Honda Y."/>
            <person name="Watanabe T."/>
            <person name="Watanabe T."/>
            <person name="Ryu J.S."/>
            <person name="Kubicek C.P."/>
            <person name="Schmoll M."/>
            <person name="Gaskell J."/>
            <person name="Hammel K.E."/>
            <person name="St John F.J."/>
            <person name="Vanden Wymelenberg A."/>
            <person name="Sabat G."/>
            <person name="Splinter BonDurant S."/>
            <person name="Syed K."/>
            <person name="Yadav J.S."/>
            <person name="Doddapaneni H."/>
            <person name="Subramanian V."/>
            <person name="Lavin J.L."/>
            <person name="Oguiza J.A."/>
            <person name="Perez G."/>
            <person name="Pisabarro A.G."/>
            <person name="Ramirez L."/>
            <person name="Santoyo F."/>
            <person name="Master E."/>
            <person name="Coutinho P.M."/>
            <person name="Henrissat B."/>
            <person name="Lombard V."/>
            <person name="Magnuson J.K."/>
            <person name="Kuees U."/>
            <person name="Hori C."/>
            <person name="Igarashi K."/>
            <person name="Samejima M."/>
            <person name="Held B.W."/>
            <person name="Barry K.W."/>
            <person name="LaButti K.M."/>
            <person name="Lapidus A."/>
            <person name="Lindquist E.A."/>
            <person name="Lucas S.M."/>
            <person name="Riley R."/>
            <person name="Salamov A.A."/>
            <person name="Hoffmeister D."/>
            <person name="Schwenk D."/>
            <person name="Hadar Y."/>
            <person name="Yarden O."/>
            <person name="de Vries R.P."/>
            <person name="Wiebenga A."/>
            <person name="Stenlid J."/>
            <person name="Eastwood D."/>
            <person name="Grigoriev I.V."/>
            <person name="Berka R.M."/>
            <person name="Blanchette R.A."/>
            <person name="Kersten P."/>
            <person name="Martinez A.T."/>
            <person name="Vicuna R."/>
            <person name="Cullen D."/>
        </authorList>
    </citation>
    <scope>NUCLEOTIDE SEQUENCE [LARGE SCALE GENOMIC DNA]</scope>
    <source>
        <strain evidence="2 3">B</strain>
    </source>
</reference>
<dbReference type="OrthoDB" id="6428174at2759"/>
<feature type="compositionally biased region" description="Low complexity" evidence="1">
    <location>
        <begin position="60"/>
        <end position="69"/>
    </location>
</feature>
<organism evidence="2 3">
    <name type="scientific">Ceriporiopsis subvermispora (strain B)</name>
    <name type="common">White-rot fungus</name>
    <name type="synonym">Gelatoporia subvermispora</name>
    <dbReference type="NCBI Taxonomy" id="914234"/>
    <lineage>
        <taxon>Eukaryota</taxon>
        <taxon>Fungi</taxon>
        <taxon>Dikarya</taxon>
        <taxon>Basidiomycota</taxon>
        <taxon>Agaricomycotina</taxon>
        <taxon>Agaricomycetes</taxon>
        <taxon>Polyporales</taxon>
        <taxon>Gelatoporiaceae</taxon>
        <taxon>Gelatoporia</taxon>
    </lineage>
</organism>
<accession>M2P8L1</accession>
<proteinExistence type="predicted"/>
<protein>
    <submittedName>
        <fullName evidence="2">Uncharacterized protein</fullName>
    </submittedName>
</protein>
<keyword evidence="3" id="KW-1185">Reference proteome</keyword>
<dbReference type="Proteomes" id="UP000016930">
    <property type="component" value="Unassembled WGS sequence"/>
</dbReference>
<dbReference type="HOGENOM" id="CLU_818890_0_0_1"/>
<evidence type="ECO:0000256" key="1">
    <source>
        <dbReference type="SAM" id="MobiDB-lite"/>
    </source>
</evidence>
<evidence type="ECO:0000313" key="3">
    <source>
        <dbReference type="Proteomes" id="UP000016930"/>
    </source>
</evidence>
<dbReference type="EMBL" id="KB445816">
    <property type="protein sequence ID" value="EMD31734.1"/>
    <property type="molecule type" value="Genomic_DNA"/>
</dbReference>
<dbReference type="STRING" id="914234.M2P8L1"/>
<sequence>MPGLDHRSTVLLQATRAQTTSDLNEKGLATVEDPGMDALRGSFGTMGSIIRARSARRLSMSSRGSASLQSRHDSQAYSYSHQTPRHDSLAGMKQADAMSMTSDPSRYGSPHPRKQTIKFGSTEVVHPYHKPGSGDDSAIHEHRSAIHSPPSLSDIPSSVTLTIKMRRAGSEPSPPAVCGDPYRVPTIDPFAGSPSTATASSFAHSPISAGVDALRAEYDGRRSPPVYHHHNLRHLFGRSTSSVRYYPPGLPEEDREESISLWQPSEEDAEEPATAPSGGIRLVTSPVQREIDV</sequence>
<dbReference type="AlphaFoldDB" id="M2P8L1"/>
<feature type="region of interest" description="Disordered" evidence="1">
    <location>
        <begin position="246"/>
        <end position="293"/>
    </location>
</feature>
<evidence type="ECO:0000313" key="2">
    <source>
        <dbReference type="EMBL" id="EMD31734.1"/>
    </source>
</evidence>